<organism evidence="2 4">
    <name type="scientific">Cupriavidus necator (strain ATCC 17699 / DSM 428 / KCTC 22496 / NCIMB 10442 / H16 / Stanier 337)</name>
    <name type="common">Ralstonia eutropha</name>
    <dbReference type="NCBI Taxonomy" id="381666"/>
    <lineage>
        <taxon>Bacteria</taxon>
        <taxon>Pseudomonadati</taxon>
        <taxon>Pseudomonadota</taxon>
        <taxon>Betaproteobacteria</taxon>
        <taxon>Burkholderiales</taxon>
        <taxon>Burkholderiaceae</taxon>
        <taxon>Cupriavidus</taxon>
    </lineage>
</organism>
<dbReference type="Proteomes" id="UP000008210">
    <property type="component" value="Chromosome 1"/>
</dbReference>
<dbReference type="InterPro" id="IPR011010">
    <property type="entry name" value="DNA_brk_join_enz"/>
</dbReference>
<dbReference type="EMBL" id="CP039287">
    <property type="protein sequence ID" value="QCB99892.1"/>
    <property type="molecule type" value="Genomic_DNA"/>
</dbReference>
<dbReference type="KEGG" id="reh:H16_A0821"/>
<evidence type="ECO:0000313" key="3">
    <source>
        <dbReference type="EMBL" id="QCB99892.1"/>
    </source>
</evidence>
<dbReference type="STRING" id="381666.H16_A0821"/>
<dbReference type="SUPFAM" id="SSF56349">
    <property type="entry name" value="DNA breaking-rejoining enzymes"/>
    <property type="match status" value="1"/>
</dbReference>
<reference evidence="3 5" key="2">
    <citation type="submission" date="2019-04" db="EMBL/GenBank/DDBJ databases">
        <title>Long-read de novo sequencing of Cupriavidus necator H16.</title>
        <authorList>
            <person name="Little G.T."/>
            <person name="Ehsaan M."/>
            <person name="Arenas-Lopez C."/>
            <person name="Jawed K."/>
            <person name="Winzer K."/>
            <person name="Kovacs K."/>
            <person name="Malys N."/>
            <person name="Minton N.P."/>
        </authorList>
    </citation>
    <scope>NUCLEOTIDE SEQUENCE [LARGE SCALE GENOMIC DNA]</scope>
    <source>
        <strain evidence="3 5">H16</strain>
    </source>
</reference>
<dbReference type="eggNOG" id="COG0582">
    <property type="taxonomic scope" value="Bacteria"/>
</dbReference>
<evidence type="ECO:0000313" key="4">
    <source>
        <dbReference type="Proteomes" id="UP000008210"/>
    </source>
</evidence>
<evidence type="ECO:0000313" key="5">
    <source>
        <dbReference type="Proteomes" id="UP000296079"/>
    </source>
</evidence>
<protein>
    <submittedName>
        <fullName evidence="2">Uncharacterized protein</fullName>
    </submittedName>
</protein>
<dbReference type="GO" id="GO:0006310">
    <property type="term" value="P:DNA recombination"/>
    <property type="evidence" value="ECO:0007669"/>
    <property type="project" value="UniProtKB-KW"/>
</dbReference>
<evidence type="ECO:0000313" key="2">
    <source>
        <dbReference type="EMBL" id="CAJ91968.1"/>
    </source>
</evidence>
<dbReference type="GO" id="GO:0003677">
    <property type="term" value="F:DNA binding"/>
    <property type="evidence" value="ECO:0007669"/>
    <property type="project" value="InterPro"/>
</dbReference>
<keyword evidence="1" id="KW-0233">DNA recombination</keyword>
<dbReference type="OrthoDB" id="9132766at2"/>
<accession>Q0KDF3</accession>
<gene>
    <name evidence="2" type="ordered locus">H16_A0821</name>
    <name evidence="3" type="ORF">E6A55_04155</name>
</gene>
<reference evidence="2 4" key="1">
    <citation type="journal article" date="2006" name="Nat. Biotechnol.">
        <title>Genome sequence of the bioplastic-producing 'Knallgas' bacterium Ralstonia eutropha H16.</title>
        <authorList>
            <person name="Pohlmann A."/>
            <person name="Fricke W.F."/>
            <person name="Reinecke F."/>
            <person name="Kusian B."/>
            <person name="Liesegang H."/>
            <person name="Cramm R."/>
            <person name="Eitinger T."/>
            <person name="Ewering C."/>
            <person name="Potter M."/>
            <person name="Schwartz E."/>
            <person name="Strittmatter A."/>
            <person name="Voss I."/>
            <person name="Gottschalk G."/>
            <person name="Steinbuechel A."/>
            <person name="Friedrich B."/>
            <person name="Bowien B."/>
        </authorList>
    </citation>
    <scope>NUCLEOTIDE SEQUENCE [LARGE SCALE GENOMIC DNA]</scope>
    <source>
        <strain evidence="4">ATCC 17699 / DSM 428 / KCTC 22496 / NCIMB 10442 / H16 / Stanier 337</strain>
        <strain evidence="2">H16</strain>
    </source>
</reference>
<dbReference type="EMBL" id="AM260479">
    <property type="protein sequence ID" value="CAJ91968.1"/>
    <property type="molecule type" value="Genomic_DNA"/>
</dbReference>
<dbReference type="RefSeq" id="WP_011614712.1">
    <property type="nucleotide sequence ID" value="NZ_CP039287.1"/>
</dbReference>
<evidence type="ECO:0000256" key="1">
    <source>
        <dbReference type="ARBA" id="ARBA00023172"/>
    </source>
</evidence>
<dbReference type="HOGENOM" id="CLU_466837_0_0_4"/>
<dbReference type="GO" id="GO:0015074">
    <property type="term" value="P:DNA integration"/>
    <property type="evidence" value="ECO:0007669"/>
    <property type="project" value="InterPro"/>
</dbReference>
<dbReference type="Proteomes" id="UP000296079">
    <property type="component" value="Chromosome 1"/>
</dbReference>
<name>Q0KDF3_CUPNH</name>
<dbReference type="InterPro" id="IPR013762">
    <property type="entry name" value="Integrase-like_cat_sf"/>
</dbReference>
<keyword evidence="4" id="KW-1185">Reference proteome</keyword>
<dbReference type="AlphaFoldDB" id="Q0KDF3"/>
<sequence length="620" mass="69155">MSENRTIRAKRVSSAASVVRQLNAEDGSKDRAHPLFPVNLLESGRRDDGRPTLRALIRTDVGETQALDLSFLLTQSELMPLFAQAILLWAPTRSIRTRVGLVYTLRNGLFSYLDSCYAGVELTPPDLNDELFTGYREWLFARRVRGKPLHPNSIKNYLGCPRILLSVIDKGPWAESAQSIAQRVPRGPFGAARRASPLEVISASSLVAIIDACEEELEEIASRLDYGGVLISEGKRAIEEGHTDLKNVSVCLAMLAAKYPNVLPTLEDIGKENRSLGYAATEHGARTLASYLYSSPRDLVPLVILLTIATVFNPNTVLRLKWSAIDRNFLRLGLRGIRVIGEKARAKKDLVRLLDPSASISRKFCFDYLLDLLERITSRIRPVCEKKDRDRVFVFVPKVGQKRVISFTDDTLRSSGWRPKLQEFIADNRLPNFTLGQIRPTIIDMVQQFDGGLEAARAVGNHSRMSTTWTHYTSDGARKRNREKVGEVILLRERWINTQGKIDPRRLTNTDDRAAATPGFRCLDPFDSPSPGQRSGVLCKDYGGCPTCPLAVARPNDAISVAYYLALKSSLLASQVQMSGNSWSCRWAPRLSALNNLLNMVPEQIMSKALRFHISLPQVG</sequence>
<dbReference type="Gene3D" id="1.10.443.10">
    <property type="entry name" value="Intergrase catalytic core"/>
    <property type="match status" value="1"/>
</dbReference>
<proteinExistence type="predicted"/>